<dbReference type="InterPro" id="IPR033985">
    <property type="entry name" value="SusD-like_N"/>
</dbReference>
<dbReference type="InterPro" id="IPR011990">
    <property type="entry name" value="TPR-like_helical_dom_sf"/>
</dbReference>
<dbReference type="EMBL" id="RBIQ01000007">
    <property type="protein sequence ID" value="RKR14423.1"/>
    <property type="molecule type" value="Genomic_DNA"/>
</dbReference>
<sequence length="558" mass="63205">MLTFKKNKKMKRTKILLALIAVFVITISCDEDFLEREPLDKISDSAVYNDEGYVEATLFRLYNYMPIGFPGRGQSNQQPGRDSNGFTSILDNNTDIALTKSGWIESWRHIRPGNITPTNNPLDNWKECYEGIYLANLILSNLVEADLDANFKTRIIAEVNFVKAFQYFDLARRYGDAPIIREIQSLEEDLLVSRDPVSEVYTYVDELFTAAATDLPSKANLPDSEVGRATKEAAWAFNGRAQLFAKNYARSAELSKMVMDSGNHTLAVDYEALFQSHGGDSEAIFEVLFDGVNKGHGMDRIMLPFSYRSDWGAQCNPTQEFVDSYEMTNGLSISDAASGYDPLRPYENRDSRFHATVLYQGAEFIGRPMDVIFPDGIDAPLRTGLHSITGYYIRKFMDQSAPFGVNFGESKQSWMEMRLAEVLLNYAEAQNEAVGPDASVYNAINQVRNRAGQPDLAAGLSQSEMFDKIVHERKIELALEGHRFWDLKRWNMGVEILNDKIFTGMKVLSVDDVSGEMELERFPVDNRPTTVYFERFNLFPIPQSEIEKNPNLTQNPGY</sequence>
<evidence type="ECO:0000256" key="1">
    <source>
        <dbReference type="ARBA" id="ARBA00004442"/>
    </source>
</evidence>
<dbReference type="AlphaFoldDB" id="A0A495ECZ5"/>
<evidence type="ECO:0000256" key="4">
    <source>
        <dbReference type="ARBA" id="ARBA00023136"/>
    </source>
</evidence>
<evidence type="ECO:0000256" key="5">
    <source>
        <dbReference type="ARBA" id="ARBA00023237"/>
    </source>
</evidence>
<dbReference type="Proteomes" id="UP000269412">
    <property type="component" value="Unassembled WGS sequence"/>
</dbReference>
<dbReference type="Pfam" id="PF14322">
    <property type="entry name" value="SusD-like_3"/>
    <property type="match status" value="1"/>
</dbReference>
<comment type="subcellular location">
    <subcellularLocation>
        <location evidence="1">Cell outer membrane</location>
    </subcellularLocation>
</comment>
<reference evidence="8 9" key="1">
    <citation type="submission" date="2018-10" db="EMBL/GenBank/DDBJ databases">
        <title>Genomic Encyclopedia of Archaeal and Bacterial Type Strains, Phase II (KMG-II): from individual species to whole genera.</title>
        <authorList>
            <person name="Goeker M."/>
        </authorList>
    </citation>
    <scope>NUCLEOTIDE SEQUENCE [LARGE SCALE GENOMIC DNA]</scope>
    <source>
        <strain evidence="8 9">DSM 25230</strain>
    </source>
</reference>
<evidence type="ECO:0000259" key="7">
    <source>
        <dbReference type="Pfam" id="PF14322"/>
    </source>
</evidence>
<gene>
    <name evidence="8" type="ORF">CLV91_0498</name>
</gene>
<evidence type="ECO:0000313" key="9">
    <source>
        <dbReference type="Proteomes" id="UP000269412"/>
    </source>
</evidence>
<name>A0A495ECZ5_9FLAO</name>
<organism evidence="8 9">
    <name type="scientific">Maribacter vaceletii</name>
    <dbReference type="NCBI Taxonomy" id="1206816"/>
    <lineage>
        <taxon>Bacteria</taxon>
        <taxon>Pseudomonadati</taxon>
        <taxon>Bacteroidota</taxon>
        <taxon>Flavobacteriia</taxon>
        <taxon>Flavobacteriales</taxon>
        <taxon>Flavobacteriaceae</taxon>
        <taxon>Maribacter</taxon>
    </lineage>
</organism>
<comment type="caution">
    <text evidence="8">The sequence shown here is derived from an EMBL/GenBank/DDBJ whole genome shotgun (WGS) entry which is preliminary data.</text>
</comment>
<dbReference type="CDD" id="cd08977">
    <property type="entry name" value="SusD"/>
    <property type="match status" value="1"/>
</dbReference>
<feature type="domain" description="RagB/SusD" evidence="6">
    <location>
        <begin position="282"/>
        <end position="558"/>
    </location>
</feature>
<evidence type="ECO:0000259" key="6">
    <source>
        <dbReference type="Pfam" id="PF07980"/>
    </source>
</evidence>
<keyword evidence="4" id="KW-0472">Membrane</keyword>
<evidence type="ECO:0000256" key="2">
    <source>
        <dbReference type="ARBA" id="ARBA00006275"/>
    </source>
</evidence>
<dbReference type="Gene3D" id="1.25.40.390">
    <property type="match status" value="1"/>
</dbReference>
<evidence type="ECO:0000256" key="3">
    <source>
        <dbReference type="ARBA" id="ARBA00022729"/>
    </source>
</evidence>
<dbReference type="SUPFAM" id="SSF48452">
    <property type="entry name" value="TPR-like"/>
    <property type="match status" value="1"/>
</dbReference>
<accession>A0A495ECZ5</accession>
<dbReference type="Pfam" id="PF07980">
    <property type="entry name" value="SusD_RagB"/>
    <property type="match status" value="1"/>
</dbReference>
<dbReference type="PROSITE" id="PS51257">
    <property type="entry name" value="PROKAR_LIPOPROTEIN"/>
    <property type="match status" value="1"/>
</dbReference>
<feature type="domain" description="SusD-like N-terminal" evidence="7">
    <location>
        <begin position="107"/>
        <end position="240"/>
    </location>
</feature>
<proteinExistence type="inferred from homology"/>
<keyword evidence="3" id="KW-0732">Signal</keyword>
<keyword evidence="5" id="KW-0998">Cell outer membrane</keyword>
<dbReference type="OrthoDB" id="5694214at2"/>
<dbReference type="InterPro" id="IPR012944">
    <property type="entry name" value="SusD_RagB_dom"/>
</dbReference>
<evidence type="ECO:0000313" key="8">
    <source>
        <dbReference type="EMBL" id="RKR14423.1"/>
    </source>
</evidence>
<dbReference type="GO" id="GO:0009279">
    <property type="term" value="C:cell outer membrane"/>
    <property type="evidence" value="ECO:0007669"/>
    <property type="project" value="UniProtKB-SubCell"/>
</dbReference>
<protein>
    <submittedName>
        <fullName evidence="8">Putative outer membrane starch-binding protein</fullName>
    </submittedName>
</protein>
<comment type="similarity">
    <text evidence="2">Belongs to the SusD family.</text>
</comment>
<keyword evidence="9" id="KW-1185">Reference proteome</keyword>